<keyword evidence="15" id="KW-0968">Cytoplasmic vesicle</keyword>
<evidence type="ECO:0000256" key="17">
    <source>
        <dbReference type="RuleBase" id="RU363122"/>
    </source>
</evidence>
<feature type="transmembrane region" description="Helical" evidence="17">
    <location>
        <begin position="49"/>
        <end position="69"/>
    </location>
</feature>
<evidence type="ECO:0000256" key="4">
    <source>
        <dbReference type="ARBA" id="ARBA00004651"/>
    </source>
</evidence>
<keyword evidence="19" id="KW-1185">Reference proteome</keyword>
<dbReference type="GO" id="GO:0006887">
    <property type="term" value="P:exocytosis"/>
    <property type="evidence" value="ECO:0007669"/>
    <property type="project" value="UniProtKB-KW"/>
</dbReference>
<reference evidence="18" key="2">
    <citation type="submission" date="2025-09" db="UniProtKB">
        <authorList>
            <consortium name="Ensembl"/>
        </authorList>
    </citation>
    <scope>IDENTIFICATION</scope>
</reference>
<proteinExistence type="inferred from homology"/>
<accession>A0A672NP17</accession>
<dbReference type="InterPro" id="IPR007273">
    <property type="entry name" value="SCAMP"/>
</dbReference>
<evidence type="ECO:0000313" key="19">
    <source>
        <dbReference type="Proteomes" id="UP000472262"/>
    </source>
</evidence>
<sequence>MVKIKTKKIIKNNFPPLPGFIPLKPCFHQDFEEIPDQHRTMCKRLYHLWILYGVTLLVNFLGCMAWMFGGGGVTNFGMSIIWVILFTPCSYVLSWFKLNIAGVCQVHNFYRGSGGSVSKAQEEWVSGTWKNPHVQQAALNAAMQGPQTPMGDNRPVLF</sequence>
<dbReference type="OMA" id="MXSDSSF"/>
<dbReference type="PANTHER" id="PTHR10687">
    <property type="entry name" value="SECRETORY CARRIER-ASSOCIATED MEMBRANE PROTEIN SCAMP"/>
    <property type="match status" value="1"/>
</dbReference>
<dbReference type="AlphaFoldDB" id="A0A672NP17"/>
<dbReference type="GO" id="GO:0030672">
    <property type="term" value="C:synaptic vesicle membrane"/>
    <property type="evidence" value="ECO:0007669"/>
    <property type="project" value="UniProtKB-SubCell"/>
</dbReference>
<keyword evidence="7" id="KW-0268">Exocytosis</keyword>
<evidence type="ECO:0000256" key="12">
    <source>
        <dbReference type="ARBA" id="ARBA00023018"/>
    </source>
</evidence>
<evidence type="ECO:0000256" key="11">
    <source>
        <dbReference type="ARBA" id="ARBA00022989"/>
    </source>
</evidence>
<feature type="transmembrane region" description="Helical" evidence="17">
    <location>
        <begin position="75"/>
        <end position="96"/>
    </location>
</feature>
<dbReference type="GO" id="GO:0055038">
    <property type="term" value="C:recycling endosome membrane"/>
    <property type="evidence" value="ECO:0007669"/>
    <property type="project" value="UniProtKB-SubCell"/>
</dbReference>
<dbReference type="Ensembl" id="ENSSGRT00000053447.1">
    <property type="protein sequence ID" value="ENSSGRP00000050020.1"/>
    <property type="gene ID" value="ENSSGRG00000026534.1"/>
</dbReference>
<evidence type="ECO:0000256" key="3">
    <source>
        <dbReference type="ARBA" id="ARBA00004644"/>
    </source>
</evidence>
<dbReference type="Pfam" id="PF04144">
    <property type="entry name" value="SCAMP"/>
    <property type="match status" value="1"/>
</dbReference>
<protein>
    <recommendedName>
        <fullName evidence="17">Secretory carrier-associated membrane protein</fullName>
        <shortName evidence="17">Secretory carrier membrane protein</shortName>
    </recommendedName>
</protein>
<dbReference type="GO" id="GO:0005886">
    <property type="term" value="C:plasma membrane"/>
    <property type="evidence" value="ECO:0007669"/>
    <property type="project" value="UniProtKB-SubCell"/>
</dbReference>
<evidence type="ECO:0000256" key="6">
    <source>
        <dbReference type="ARBA" id="ARBA00022475"/>
    </source>
</evidence>
<evidence type="ECO:0000256" key="9">
    <source>
        <dbReference type="ARBA" id="ARBA00022753"/>
    </source>
</evidence>
<evidence type="ECO:0000256" key="5">
    <source>
        <dbReference type="ARBA" id="ARBA00022448"/>
    </source>
</evidence>
<evidence type="ECO:0000256" key="8">
    <source>
        <dbReference type="ARBA" id="ARBA00022692"/>
    </source>
</evidence>
<keyword evidence="13" id="KW-0333">Golgi apparatus</keyword>
<keyword evidence="12" id="KW-0770">Synapse</keyword>
<evidence type="ECO:0000256" key="2">
    <source>
        <dbReference type="ARBA" id="ARBA00004195"/>
    </source>
</evidence>
<evidence type="ECO:0000256" key="13">
    <source>
        <dbReference type="ARBA" id="ARBA00023034"/>
    </source>
</evidence>
<comment type="subcellular location">
    <subcellularLocation>
        <location evidence="4">Cell membrane</location>
        <topology evidence="4">Multi-pass membrane protein</topology>
    </subcellularLocation>
    <subcellularLocation>
        <location evidence="3">Cytoplasmic vesicle</location>
        <location evidence="3">Secretory vesicle</location>
        <location evidence="3">Synaptic vesicle membrane</location>
        <topology evidence="3">Multi-pass membrane protein</topology>
    </subcellularLocation>
    <subcellularLocation>
        <location evidence="1">Golgi apparatus</location>
        <location evidence="1">trans-Golgi network membrane</location>
        <topology evidence="1">Multi-pass membrane protein</topology>
    </subcellularLocation>
    <subcellularLocation>
        <location evidence="17">Membrane</location>
        <topology evidence="17">Multi-pass membrane protein</topology>
    </subcellularLocation>
    <subcellularLocation>
        <location evidence="2">Recycling endosome membrane</location>
        <topology evidence="2">Multi-pass membrane protein</topology>
    </subcellularLocation>
</comment>
<dbReference type="InParanoid" id="A0A672NP17"/>
<keyword evidence="10" id="KW-0653">Protein transport</keyword>
<dbReference type="PANTHER" id="PTHR10687:SF5">
    <property type="entry name" value="SECRETORY CARRIER-ASSOCIATED MEMBRANE PROTEIN 5"/>
    <property type="match status" value="1"/>
</dbReference>
<reference evidence="18" key="1">
    <citation type="submission" date="2025-08" db="UniProtKB">
        <authorList>
            <consortium name="Ensembl"/>
        </authorList>
    </citation>
    <scope>IDENTIFICATION</scope>
</reference>
<keyword evidence="5 17" id="KW-0813">Transport</keyword>
<dbReference type="GO" id="GO:0032588">
    <property type="term" value="C:trans-Golgi network membrane"/>
    <property type="evidence" value="ECO:0007669"/>
    <property type="project" value="TreeGrafter"/>
</dbReference>
<dbReference type="Proteomes" id="UP000472262">
    <property type="component" value="Unassembled WGS sequence"/>
</dbReference>
<comment type="similarity">
    <text evidence="16">Belongs to the SCAMP family. SCAMP5 subfamily.</text>
</comment>
<organism evidence="18 19">
    <name type="scientific">Sinocyclocheilus grahami</name>
    <name type="common">Dianchi golden-line fish</name>
    <name type="synonym">Barbus grahami</name>
    <dbReference type="NCBI Taxonomy" id="75366"/>
    <lineage>
        <taxon>Eukaryota</taxon>
        <taxon>Metazoa</taxon>
        <taxon>Chordata</taxon>
        <taxon>Craniata</taxon>
        <taxon>Vertebrata</taxon>
        <taxon>Euteleostomi</taxon>
        <taxon>Actinopterygii</taxon>
        <taxon>Neopterygii</taxon>
        <taxon>Teleostei</taxon>
        <taxon>Ostariophysi</taxon>
        <taxon>Cypriniformes</taxon>
        <taxon>Cyprinidae</taxon>
        <taxon>Cyprininae</taxon>
        <taxon>Sinocyclocheilus</taxon>
    </lineage>
</organism>
<comment type="caution">
    <text evidence="17">Lacks conserved residue(s) required for the propagation of feature annotation.</text>
</comment>
<evidence type="ECO:0000256" key="14">
    <source>
        <dbReference type="ARBA" id="ARBA00023136"/>
    </source>
</evidence>
<keyword evidence="11 17" id="KW-1133">Transmembrane helix</keyword>
<dbReference type="GO" id="GO:0015031">
    <property type="term" value="P:protein transport"/>
    <property type="evidence" value="ECO:0007669"/>
    <property type="project" value="UniProtKB-KW"/>
</dbReference>
<evidence type="ECO:0000256" key="7">
    <source>
        <dbReference type="ARBA" id="ARBA00022483"/>
    </source>
</evidence>
<evidence type="ECO:0000256" key="15">
    <source>
        <dbReference type="ARBA" id="ARBA00023329"/>
    </source>
</evidence>
<evidence type="ECO:0000256" key="1">
    <source>
        <dbReference type="ARBA" id="ARBA00004166"/>
    </source>
</evidence>
<keyword evidence="9" id="KW-0967">Endosome</keyword>
<evidence type="ECO:0000313" key="18">
    <source>
        <dbReference type="Ensembl" id="ENSSGRP00000050020.1"/>
    </source>
</evidence>
<evidence type="ECO:0000256" key="10">
    <source>
        <dbReference type="ARBA" id="ARBA00022927"/>
    </source>
</evidence>
<keyword evidence="6" id="KW-1003">Cell membrane</keyword>
<keyword evidence="8 17" id="KW-0812">Transmembrane</keyword>
<name>A0A672NP17_SINGR</name>
<evidence type="ECO:0000256" key="16">
    <source>
        <dbReference type="ARBA" id="ARBA00038169"/>
    </source>
</evidence>
<keyword evidence="14 17" id="KW-0472">Membrane</keyword>